<organism evidence="1 2">
    <name type="scientific">Ruminococcus flavefaciens 007c</name>
    <dbReference type="NCBI Taxonomy" id="1341157"/>
    <lineage>
        <taxon>Bacteria</taxon>
        <taxon>Bacillati</taxon>
        <taxon>Bacillota</taxon>
        <taxon>Clostridia</taxon>
        <taxon>Eubacteriales</taxon>
        <taxon>Oscillospiraceae</taxon>
        <taxon>Ruminococcus</taxon>
    </lineage>
</organism>
<dbReference type="OrthoDB" id="1918216at2"/>
<dbReference type="Proteomes" id="UP000019365">
    <property type="component" value="Unassembled WGS sequence"/>
</dbReference>
<reference evidence="1 2" key="1">
    <citation type="journal article" date="2014" name="PLoS ONE">
        <title>Rumen cellulosomics: divergent fiber-degrading strategies revealed by comparative genome-wide analysis of six ruminococcal strains.</title>
        <authorList>
            <person name="Dassa B."/>
            <person name="Borovok I."/>
            <person name="Ruimy-Israeli V."/>
            <person name="Lamed R."/>
            <person name="Flint H.J."/>
            <person name="Duncan S.H."/>
            <person name="Henrissat B."/>
            <person name="Coutinho P."/>
            <person name="Morrison M."/>
            <person name="Mosoni P."/>
            <person name="Yeoman C.J."/>
            <person name="White B.A."/>
            <person name="Bayer E.A."/>
        </authorList>
    </citation>
    <scope>NUCLEOTIDE SEQUENCE [LARGE SCALE GENOMIC DNA]</scope>
    <source>
        <strain evidence="1 2">007c</strain>
    </source>
</reference>
<dbReference type="RefSeq" id="WP_037298070.1">
    <property type="nucleotide sequence ID" value="NZ_ATAX01000017.1"/>
</dbReference>
<gene>
    <name evidence="1" type="ORF">RF007C_02730</name>
</gene>
<comment type="caution">
    <text evidence="1">The sequence shown here is derived from an EMBL/GenBank/DDBJ whole genome shotgun (WGS) entry which is preliminary data.</text>
</comment>
<dbReference type="AlphaFoldDB" id="W7UZM9"/>
<evidence type="ECO:0000313" key="2">
    <source>
        <dbReference type="Proteomes" id="UP000019365"/>
    </source>
</evidence>
<accession>W7UZM9</accession>
<keyword evidence="2" id="KW-1185">Reference proteome</keyword>
<name>W7UZM9_RUMFL</name>
<dbReference type="EMBL" id="ATAX01000017">
    <property type="protein sequence ID" value="EWM54205.1"/>
    <property type="molecule type" value="Genomic_DNA"/>
</dbReference>
<proteinExistence type="predicted"/>
<sequence length="99" mass="11403">MTKQNVRCDACGCAFVPEPKTQREGEIEYSFFNCDYCGKAYIVSVTDAALRRSIRKYRSLAEKLKGKPLSEETLRDVTVLKDANTKRAAELRQMYIREE</sequence>
<protein>
    <submittedName>
        <fullName evidence="1">Uncharacterized protein</fullName>
    </submittedName>
</protein>
<dbReference type="PATRIC" id="fig|1341157.4.peg.1184"/>
<evidence type="ECO:0000313" key="1">
    <source>
        <dbReference type="EMBL" id="EWM54205.1"/>
    </source>
</evidence>